<dbReference type="STRING" id="268505.A0A2A9PFQ6"/>
<dbReference type="Proteomes" id="UP000037136">
    <property type="component" value="Unassembled WGS sequence"/>
</dbReference>
<gene>
    <name evidence="2" type="ORF">XA68_11956</name>
</gene>
<protein>
    <recommendedName>
        <fullName evidence="4">Translation machinery-associated protein 16</fullName>
    </recommendedName>
</protein>
<dbReference type="GO" id="GO:0005634">
    <property type="term" value="C:nucleus"/>
    <property type="evidence" value="ECO:0007669"/>
    <property type="project" value="TreeGrafter"/>
</dbReference>
<comment type="caution">
    <text evidence="2">The sequence shown here is derived from an EMBL/GenBank/DDBJ whole genome shotgun (WGS) entry which is preliminary data.</text>
</comment>
<dbReference type="PANTHER" id="PTHR13349:SF2">
    <property type="entry name" value="TRANSLATION MACHINERY-ASSOCIATED PROTEIN 16"/>
    <property type="match status" value="1"/>
</dbReference>
<dbReference type="AlphaFoldDB" id="A0A2A9PFQ6"/>
<dbReference type="InterPro" id="IPR021346">
    <property type="entry name" value="Tma16"/>
</dbReference>
<keyword evidence="3" id="KW-1185">Reference proteome</keyword>
<dbReference type="Gene3D" id="1.20.1440.170">
    <property type="entry name" value="Translation machinery-associated protein 16-like"/>
    <property type="match status" value="1"/>
</dbReference>
<reference evidence="2 3" key="2">
    <citation type="journal article" date="2017" name="Sci. Rep.">
        <title>Ant-infecting Ophiocordyceps genomes reveal a high diversity of potential behavioral manipulation genes and a possible major role for enterotoxins.</title>
        <authorList>
            <person name="de Bekker C."/>
            <person name="Ohm R.A."/>
            <person name="Evans H.C."/>
            <person name="Brachmann A."/>
            <person name="Hughes D.P."/>
        </authorList>
    </citation>
    <scope>NUCLEOTIDE SEQUENCE [LARGE SCALE GENOMIC DNA]</scope>
    <source>
        <strain evidence="2 3">SC16a</strain>
    </source>
</reference>
<comment type="similarity">
    <text evidence="1">Belongs to the TMA16 family.</text>
</comment>
<dbReference type="PANTHER" id="PTHR13349">
    <property type="entry name" value="TRANSLATION MACHINERY-ASSOCIATED PROTEIN 16"/>
    <property type="match status" value="1"/>
</dbReference>
<dbReference type="EMBL" id="LAZP02000178">
    <property type="protein sequence ID" value="PFH59720.1"/>
    <property type="molecule type" value="Genomic_DNA"/>
</dbReference>
<evidence type="ECO:0000313" key="2">
    <source>
        <dbReference type="EMBL" id="PFH59720.1"/>
    </source>
</evidence>
<organism evidence="2 3">
    <name type="scientific">Ophiocordyceps unilateralis</name>
    <name type="common">Zombie-ant fungus</name>
    <name type="synonym">Torrubia unilateralis</name>
    <dbReference type="NCBI Taxonomy" id="268505"/>
    <lineage>
        <taxon>Eukaryota</taxon>
        <taxon>Fungi</taxon>
        <taxon>Dikarya</taxon>
        <taxon>Ascomycota</taxon>
        <taxon>Pezizomycotina</taxon>
        <taxon>Sordariomycetes</taxon>
        <taxon>Hypocreomycetidae</taxon>
        <taxon>Hypocreales</taxon>
        <taxon>Ophiocordycipitaceae</taxon>
        <taxon>Ophiocordyceps</taxon>
    </lineage>
</organism>
<sequence>MLQKATISAFNKMPSSLQKTRKQIAKKRNGDVTALHGKSRDSLRLHKAGVRDRRLEKLAVTRSKKEQPIVDRVEYFQTELKARGDSPLDIATVQSLIFAFIHRFDEELDALKKARRSGRPPSGKEDLLKMKISALEAEFQNGFALPDVMQEKNAKLLADWEGSWSKLTTLPWIKVSSAGHTRSCDFPSKGIN</sequence>
<reference evidence="2 3" key="1">
    <citation type="journal article" date="2015" name="BMC Genomics">
        <title>Gene expression during zombie ant biting behavior reflects the complexity underlying fungal parasitic behavioral manipulation.</title>
        <authorList>
            <person name="de Bekker C."/>
            <person name="Ohm R.A."/>
            <person name="Loreto R.G."/>
            <person name="Sebastian A."/>
            <person name="Albert I."/>
            <person name="Merrow M."/>
            <person name="Brachmann A."/>
            <person name="Hughes D.P."/>
        </authorList>
    </citation>
    <scope>NUCLEOTIDE SEQUENCE [LARGE SCALE GENOMIC DNA]</scope>
    <source>
        <strain evidence="2 3">SC16a</strain>
    </source>
</reference>
<accession>A0A2A9PFQ6</accession>
<name>A0A2A9PFQ6_OPHUN</name>
<evidence type="ECO:0000313" key="3">
    <source>
        <dbReference type="Proteomes" id="UP000037136"/>
    </source>
</evidence>
<evidence type="ECO:0000256" key="1">
    <source>
        <dbReference type="ARBA" id="ARBA00034127"/>
    </source>
</evidence>
<dbReference type="OrthoDB" id="270284at2759"/>
<dbReference type="InterPro" id="IPR038356">
    <property type="entry name" value="Tma16_sf"/>
</dbReference>
<proteinExistence type="inferred from homology"/>
<evidence type="ECO:0008006" key="4">
    <source>
        <dbReference type="Google" id="ProtNLM"/>
    </source>
</evidence>
<dbReference type="Pfam" id="PF11176">
    <property type="entry name" value="Tma16"/>
    <property type="match status" value="1"/>
</dbReference>